<dbReference type="Proteomes" id="UP001055712">
    <property type="component" value="Unassembled WGS sequence"/>
</dbReference>
<organism evidence="8 9">
    <name type="scientific">Chlorella vulgaris</name>
    <name type="common">Green alga</name>
    <dbReference type="NCBI Taxonomy" id="3077"/>
    <lineage>
        <taxon>Eukaryota</taxon>
        <taxon>Viridiplantae</taxon>
        <taxon>Chlorophyta</taxon>
        <taxon>core chlorophytes</taxon>
        <taxon>Trebouxiophyceae</taxon>
        <taxon>Chlorellales</taxon>
        <taxon>Chlorellaceae</taxon>
        <taxon>Chlorella clade</taxon>
        <taxon>Chlorella</taxon>
    </lineage>
</organism>
<dbReference type="PANTHER" id="PTHR11101">
    <property type="entry name" value="PHOSPHATE TRANSPORTER"/>
    <property type="match status" value="1"/>
</dbReference>
<comment type="subcellular location">
    <subcellularLocation>
        <location evidence="1 7">Membrane</location>
        <topology evidence="1 7">Multi-pass membrane protein</topology>
    </subcellularLocation>
</comment>
<evidence type="ECO:0000256" key="3">
    <source>
        <dbReference type="ARBA" id="ARBA00022592"/>
    </source>
</evidence>
<feature type="transmembrane region" description="Helical" evidence="7">
    <location>
        <begin position="157"/>
        <end position="178"/>
    </location>
</feature>
<name>A0A9D4TNM0_CHLVU</name>
<evidence type="ECO:0000313" key="8">
    <source>
        <dbReference type="EMBL" id="KAI3430490.1"/>
    </source>
</evidence>
<dbReference type="PANTHER" id="PTHR11101:SF96">
    <property type="entry name" value="PHOSPHATE TRANSPORTER"/>
    <property type="match status" value="1"/>
</dbReference>
<feature type="transmembrane region" description="Helical" evidence="7">
    <location>
        <begin position="47"/>
        <end position="66"/>
    </location>
</feature>
<feature type="transmembrane region" description="Helical" evidence="7">
    <location>
        <begin position="375"/>
        <end position="394"/>
    </location>
</feature>
<keyword evidence="2 7" id="KW-0813">Transport</keyword>
<keyword evidence="3 7" id="KW-0592">Phosphate transport</keyword>
<dbReference type="GO" id="GO:0035435">
    <property type="term" value="P:phosphate ion transmembrane transport"/>
    <property type="evidence" value="ECO:0007669"/>
    <property type="project" value="TreeGrafter"/>
</dbReference>
<feature type="transmembrane region" description="Helical" evidence="7">
    <location>
        <begin position="486"/>
        <end position="508"/>
    </location>
</feature>
<reference evidence="8" key="1">
    <citation type="journal article" date="2019" name="Plant J.">
        <title>Chlorella vulgaris genome assembly and annotation reveals the molecular basis for metabolic acclimation to high light conditions.</title>
        <authorList>
            <person name="Cecchin M."/>
            <person name="Marcolungo L."/>
            <person name="Rossato M."/>
            <person name="Girolomoni L."/>
            <person name="Cosentino E."/>
            <person name="Cuine S."/>
            <person name="Li-Beisson Y."/>
            <person name="Delledonne M."/>
            <person name="Ballottari M."/>
        </authorList>
    </citation>
    <scope>NUCLEOTIDE SEQUENCE</scope>
    <source>
        <strain evidence="8">211/11P</strain>
    </source>
</reference>
<keyword evidence="5 7" id="KW-1133">Transmembrane helix</keyword>
<feature type="transmembrane region" description="Helical" evidence="7">
    <location>
        <begin position="6"/>
        <end position="26"/>
    </location>
</feature>
<dbReference type="OrthoDB" id="260807at2759"/>
<evidence type="ECO:0000256" key="4">
    <source>
        <dbReference type="ARBA" id="ARBA00022692"/>
    </source>
</evidence>
<proteinExistence type="inferred from homology"/>
<accession>A0A9D4TNM0</accession>
<feature type="transmembrane region" description="Helical" evidence="7">
    <location>
        <begin position="190"/>
        <end position="209"/>
    </location>
</feature>
<comment type="function">
    <text evidence="7">Sodium-phosphate symporter.</text>
</comment>
<feature type="transmembrane region" description="Helical" evidence="7">
    <location>
        <begin position="118"/>
        <end position="137"/>
    </location>
</feature>
<feature type="transmembrane region" description="Helical" evidence="7">
    <location>
        <begin position="86"/>
        <end position="106"/>
    </location>
</feature>
<sequence>MVYGAVTWIFACATVVSVFVAYGIGANDVANAFGTSVGAKALTLKQALVVAAICEFGGSVLMGAGVVSTIRKGIADLDAFKTDPGVFAYGMLCAMMATGIWLILATYWELPVSTTHSIVGAVIGMTMVSVGPSAVIWSESKDDFPYIGGVASLCLSWVFSPVLGAALAAFLFFFLRLLVLRSPNAYKRAFYVLPLFVFATFFMITFFIIKEGGSRFSWEDTPDGKIAWIATIVGSGTAVLAIFWQLWVVKRKVQQDLQAAEKTEAAATADALEAPPSDGKAASIDGAASEAAASSVAPGVQHTPAALKDYRKSRMWKAVTAGANVDIHEVVESDAKIAAMHDHAEVFDPRAEGVFKYLQVFTACANSFAHGSNDVANSIGPYAAIYAVWQTSSVGSEAEVPTWILVIGGAGIVLGLATYGYKIMRVLGVKMVKLTNSRGFVVEMSAATIVILGSRYGLPLSTTHTLVGAVTGVGMLEGRGGFNWKLLIKFMGGWVATLVIAALTSAAFTAQGIYAPNRTADKQTYEVATYLTQTAWSIGNATSNQEIMAQVMALPNWNASSPDWKPLLDLNQGVAVQEAALLSISAPICEAGPLGSACS</sequence>
<keyword evidence="4 7" id="KW-0812">Transmembrane</keyword>
<evidence type="ECO:0000256" key="1">
    <source>
        <dbReference type="ARBA" id="ARBA00004141"/>
    </source>
</evidence>
<keyword evidence="6 7" id="KW-0472">Membrane</keyword>
<comment type="similarity">
    <text evidence="7">Belongs to the inorganic phosphate transporter (PiT) (TC 2.A.20) family.</text>
</comment>
<feature type="transmembrane region" description="Helical" evidence="7">
    <location>
        <begin position="229"/>
        <end position="249"/>
    </location>
</feature>
<evidence type="ECO:0000256" key="7">
    <source>
        <dbReference type="RuleBase" id="RU363058"/>
    </source>
</evidence>
<reference evidence="8" key="2">
    <citation type="submission" date="2020-11" db="EMBL/GenBank/DDBJ databases">
        <authorList>
            <person name="Cecchin M."/>
            <person name="Marcolungo L."/>
            <person name="Rossato M."/>
            <person name="Girolomoni L."/>
            <person name="Cosentino E."/>
            <person name="Cuine S."/>
            <person name="Li-Beisson Y."/>
            <person name="Delledonne M."/>
            <person name="Ballottari M."/>
        </authorList>
    </citation>
    <scope>NUCLEOTIDE SEQUENCE</scope>
    <source>
        <strain evidence="8">211/11P</strain>
        <tissue evidence="8">Whole cell</tissue>
    </source>
</reference>
<evidence type="ECO:0000256" key="2">
    <source>
        <dbReference type="ARBA" id="ARBA00022448"/>
    </source>
</evidence>
<evidence type="ECO:0000313" key="9">
    <source>
        <dbReference type="Proteomes" id="UP001055712"/>
    </source>
</evidence>
<evidence type="ECO:0000256" key="6">
    <source>
        <dbReference type="ARBA" id="ARBA00023136"/>
    </source>
</evidence>
<dbReference type="AlphaFoldDB" id="A0A9D4TNM0"/>
<comment type="caution">
    <text evidence="8">The sequence shown here is derived from an EMBL/GenBank/DDBJ whole genome shotgun (WGS) entry which is preliminary data.</text>
</comment>
<keyword evidence="9" id="KW-1185">Reference proteome</keyword>
<protein>
    <recommendedName>
        <fullName evidence="7">Phosphate transporter</fullName>
    </recommendedName>
</protein>
<dbReference type="Pfam" id="PF01384">
    <property type="entry name" value="PHO4"/>
    <property type="match status" value="1"/>
</dbReference>
<feature type="transmembrane region" description="Helical" evidence="7">
    <location>
        <begin position="400"/>
        <end position="419"/>
    </location>
</feature>
<dbReference type="InterPro" id="IPR001204">
    <property type="entry name" value="Phos_transporter"/>
</dbReference>
<dbReference type="GO" id="GO:0005315">
    <property type="term" value="F:phosphate transmembrane transporter activity"/>
    <property type="evidence" value="ECO:0007669"/>
    <property type="project" value="InterPro"/>
</dbReference>
<feature type="transmembrane region" description="Helical" evidence="7">
    <location>
        <begin position="440"/>
        <end position="458"/>
    </location>
</feature>
<dbReference type="EMBL" id="SIDB01000007">
    <property type="protein sequence ID" value="KAI3430490.1"/>
    <property type="molecule type" value="Genomic_DNA"/>
</dbReference>
<evidence type="ECO:0000256" key="5">
    <source>
        <dbReference type="ARBA" id="ARBA00022989"/>
    </source>
</evidence>
<dbReference type="GO" id="GO:0016020">
    <property type="term" value="C:membrane"/>
    <property type="evidence" value="ECO:0007669"/>
    <property type="project" value="UniProtKB-SubCell"/>
</dbReference>
<gene>
    <name evidence="8" type="ORF">D9Q98_005085</name>
</gene>